<dbReference type="EMBL" id="CH984532">
    <property type="protein sequence ID" value="EDX15949.1"/>
    <property type="molecule type" value="Genomic_DNA"/>
</dbReference>
<organism evidence="2 3">
    <name type="scientific">Drosophila simulans</name>
    <name type="common">Fruit fly</name>
    <dbReference type="NCBI Taxonomy" id="7240"/>
    <lineage>
        <taxon>Eukaryota</taxon>
        <taxon>Metazoa</taxon>
        <taxon>Ecdysozoa</taxon>
        <taxon>Arthropoda</taxon>
        <taxon>Hexapoda</taxon>
        <taxon>Insecta</taxon>
        <taxon>Pterygota</taxon>
        <taxon>Neoptera</taxon>
        <taxon>Endopterygota</taxon>
        <taxon>Diptera</taxon>
        <taxon>Brachycera</taxon>
        <taxon>Muscomorpha</taxon>
        <taxon>Ephydroidea</taxon>
        <taxon>Drosophilidae</taxon>
        <taxon>Drosophila</taxon>
        <taxon>Sophophora</taxon>
    </lineage>
</organism>
<sequence length="126" mass="13902">MPYSNRILKEESSKCDAVPQPALQGPYEPEYLYTLFTAILPIIPSRYLTAATYADDTAFLATATNPQRASAIIQRQLDALDPWLKRWNIVVNAENPHIQPSLCAKENAPRSHSTATPSLPPAPPTT</sequence>
<keyword evidence="3" id="KW-1185">Reference proteome</keyword>
<evidence type="ECO:0000256" key="1">
    <source>
        <dbReference type="SAM" id="MobiDB-lite"/>
    </source>
</evidence>
<feature type="region of interest" description="Disordered" evidence="1">
    <location>
        <begin position="101"/>
        <end position="126"/>
    </location>
</feature>
<proteinExistence type="predicted"/>
<evidence type="ECO:0000313" key="3">
    <source>
        <dbReference type="Proteomes" id="UP000000304"/>
    </source>
</evidence>
<dbReference type="AlphaFoldDB" id="B4NUX6"/>
<protein>
    <submittedName>
        <fullName evidence="2">GD23920</fullName>
    </submittedName>
</protein>
<dbReference type="Proteomes" id="UP000000304">
    <property type="component" value="Unassembled WGS sequence"/>
</dbReference>
<dbReference type="HOGENOM" id="CLU_1983920_0_0_1"/>
<gene>
    <name evidence="2" type="primary">Dsim\GD23920</name>
    <name evidence="2" type="ORF">Dsim_GD23920</name>
</gene>
<dbReference type="PhylomeDB" id="B4NUX6"/>
<accession>B4NUX6</accession>
<name>B4NUX6_DROSI</name>
<reference evidence="2 3" key="1">
    <citation type="journal article" date="2007" name="Nature">
        <title>Evolution of genes and genomes on the Drosophila phylogeny.</title>
        <authorList>
            <consortium name="Drosophila 12 Genomes Consortium"/>
            <person name="Clark A.G."/>
            <person name="Eisen M.B."/>
            <person name="Smith D.R."/>
            <person name="Bergman C.M."/>
            <person name="Oliver B."/>
            <person name="Markow T.A."/>
            <person name="Kaufman T.C."/>
            <person name="Kellis M."/>
            <person name="Gelbart W."/>
            <person name="Iyer V.N."/>
            <person name="Pollard D.A."/>
            <person name="Sackton T.B."/>
            <person name="Larracuente A.M."/>
            <person name="Singh N.D."/>
            <person name="Abad J.P."/>
            <person name="Abt D.N."/>
            <person name="Adryan B."/>
            <person name="Aguade M."/>
            <person name="Akashi H."/>
            <person name="Anderson W.W."/>
            <person name="Aquadro C.F."/>
            <person name="Ardell D.H."/>
            <person name="Arguello R."/>
            <person name="Artieri C.G."/>
            <person name="Barbash D.A."/>
            <person name="Barker D."/>
            <person name="Barsanti P."/>
            <person name="Batterham P."/>
            <person name="Batzoglou S."/>
            <person name="Begun D."/>
            <person name="Bhutkar A."/>
            <person name="Blanco E."/>
            <person name="Bosak S.A."/>
            <person name="Bradley R.K."/>
            <person name="Brand A.D."/>
            <person name="Brent M.R."/>
            <person name="Brooks A.N."/>
            <person name="Brown R.H."/>
            <person name="Butlin R.K."/>
            <person name="Caggese C."/>
            <person name="Calvi B.R."/>
            <person name="Bernardo de Carvalho A."/>
            <person name="Caspi A."/>
            <person name="Castrezana S."/>
            <person name="Celniker S.E."/>
            <person name="Chang J.L."/>
            <person name="Chapple C."/>
            <person name="Chatterji S."/>
            <person name="Chinwalla A."/>
            <person name="Civetta A."/>
            <person name="Clifton S.W."/>
            <person name="Comeron J.M."/>
            <person name="Costello J.C."/>
            <person name="Coyne J.A."/>
            <person name="Daub J."/>
            <person name="David R.G."/>
            <person name="Delcher A.L."/>
            <person name="Delehaunty K."/>
            <person name="Do C.B."/>
            <person name="Ebling H."/>
            <person name="Edwards K."/>
            <person name="Eickbush T."/>
            <person name="Evans J.D."/>
            <person name="Filipski A."/>
            <person name="Findeiss S."/>
            <person name="Freyhult E."/>
            <person name="Fulton L."/>
            <person name="Fulton R."/>
            <person name="Garcia A.C."/>
            <person name="Gardiner A."/>
            <person name="Garfield D.A."/>
            <person name="Garvin B.E."/>
            <person name="Gibson G."/>
            <person name="Gilbert D."/>
            <person name="Gnerre S."/>
            <person name="Godfrey J."/>
            <person name="Good R."/>
            <person name="Gotea V."/>
            <person name="Gravely B."/>
            <person name="Greenberg A.J."/>
            <person name="Griffiths-Jones S."/>
            <person name="Gross S."/>
            <person name="Guigo R."/>
            <person name="Gustafson E.A."/>
            <person name="Haerty W."/>
            <person name="Hahn M.W."/>
            <person name="Halligan D.L."/>
            <person name="Halpern A.L."/>
            <person name="Halter G.M."/>
            <person name="Han M.V."/>
            <person name="Heger A."/>
            <person name="Hillier L."/>
            <person name="Hinrichs A.S."/>
            <person name="Holmes I."/>
            <person name="Hoskins R.A."/>
            <person name="Hubisz M.J."/>
            <person name="Hultmark D."/>
            <person name="Huntley M.A."/>
            <person name="Jaffe D.B."/>
            <person name="Jagadeeshan S."/>
            <person name="Jeck W.R."/>
            <person name="Johnson J."/>
            <person name="Jones C.D."/>
            <person name="Jordan W.C."/>
            <person name="Karpen G.H."/>
            <person name="Kataoka E."/>
            <person name="Keightley P.D."/>
            <person name="Kheradpour P."/>
            <person name="Kirkness E.F."/>
            <person name="Koerich L.B."/>
            <person name="Kristiansen K."/>
            <person name="Kudrna D."/>
            <person name="Kulathinal R.J."/>
            <person name="Kumar S."/>
            <person name="Kwok R."/>
            <person name="Lander E."/>
            <person name="Langley C.H."/>
            <person name="Lapoint R."/>
            <person name="Lazzaro B.P."/>
            <person name="Lee S.J."/>
            <person name="Levesque L."/>
            <person name="Li R."/>
            <person name="Lin C.F."/>
            <person name="Lin M.F."/>
            <person name="Lindblad-Toh K."/>
            <person name="Llopart A."/>
            <person name="Long M."/>
            <person name="Low L."/>
            <person name="Lozovsky E."/>
            <person name="Lu J."/>
            <person name="Luo M."/>
            <person name="Machado C.A."/>
            <person name="Makalowski W."/>
            <person name="Marzo M."/>
            <person name="Matsuda M."/>
            <person name="Matzkin L."/>
            <person name="McAllister B."/>
            <person name="McBride C.S."/>
            <person name="McKernan B."/>
            <person name="McKernan K."/>
            <person name="Mendez-Lago M."/>
            <person name="Minx P."/>
            <person name="Mollenhauer M.U."/>
            <person name="Montooth K."/>
            <person name="Mount S.M."/>
            <person name="Mu X."/>
            <person name="Myers E."/>
            <person name="Negre B."/>
            <person name="Newfeld S."/>
            <person name="Nielsen R."/>
            <person name="Noor M.A."/>
            <person name="O'Grady P."/>
            <person name="Pachter L."/>
            <person name="Papaceit M."/>
            <person name="Parisi M.J."/>
            <person name="Parisi M."/>
            <person name="Parts L."/>
            <person name="Pedersen J.S."/>
            <person name="Pesole G."/>
            <person name="Phillippy A.M."/>
            <person name="Ponting C.P."/>
            <person name="Pop M."/>
            <person name="Porcelli D."/>
            <person name="Powell J.R."/>
            <person name="Prohaska S."/>
            <person name="Pruitt K."/>
            <person name="Puig M."/>
            <person name="Quesneville H."/>
            <person name="Ram K.R."/>
            <person name="Rand D."/>
            <person name="Rasmussen M.D."/>
            <person name="Reed L.K."/>
            <person name="Reenan R."/>
            <person name="Reily A."/>
            <person name="Remington K.A."/>
            <person name="Rieger T.T."/>
            <person name="Ritchie M.G."/>
            <person name="Robin C."/>
            <person name="Rogers Y.H."/>
            <person name="Rohde C."/>
            <person name="Rozas J."/>
            <person name="Rubenfield M.J."/>
            <person name="Ruiz A."/>
            <person name="Russo S."/>
            <person name="Salzberg S.L."/>
            <person name="Sanchez-Gracia A."/>
            <person name="Saranga D.J."/>
            <person name="Sato H."/>
            <person name="Schaeffer S.W."/>
            <person name="Schatz M.C."/>
            <person name="Schlenke T."/>
            <person name="Schwartz R."/>
            <person name="Segarra C."/>
            <person name="Singh R.S."/>
            <person name="Sirot L."/>
            <person name="Sirota M."/>
            <person name="Sisneros N.B."/>
            <person name="Smith C.D."/>
            <person name="Smith T.F."/>
            <person name="Spieth J."/>
            <person name="Stage D.E."/>
            <person name="Stark A."/>
            <person name="Stephan W."/>
            <person name="Strausberg R.L."/>
            <person name="Strempel S."/>
            <person name="Sturgill D."/>
            <person name="Sutton G."/>
            <person name="Sutton G.G."/>
            <person name="Tao W."/>
            <person name="Teichmann S."/>
            <person name="Tobari Y.N."/>
            <person name="Tomimura Y."/>
            <person name="Tsolas J.M."/>
            <person name="Valente V.L."/>
            <person name="Venter E."/>
            <person name="Venter J.C."/>
            <person name="Vicario S."/>
            <person name="Vieira F.G."/>
            <person name="Vilella A.J."/>
            <person name="Villasante A."/>
            <person name="Walenz B."/>
            <person name="Wang J."/>
            <person name="Wasserman M."/>
            <person name="Watts T."/>
            <person name="Wilson D."/>
            <person name="Wilson R.K."/>
            <person name="Wing R.A."/>
            <person name="Wolfner M.F."/>
            <person name="Wong A."/>
            <person name="Wong G.K."/>
            <person name="Wu C.I."/>
            <person name="Wu G."/>
            <person name="Yamamoto D."/>
            <person name="Yang H.P."/>
            <person name="Yang S.P."/>
            <person name="Yorke J.A."/>
            <person name="Yoshida K."/>
            <person name="Zdobnov E."/>
            <person name="Zhang P."/>
            <person name="Zhang Y."/>
            <person name="Zimin A.V."/>
            <person name="Baldwin J."/>
            <person name="Abdouelleil A."/>
            <person name="Abdulkadir J."/>
            <person name="Abebe A."/>
            <person name="Abera B."/>
            <person name="Abreu J."/>
            <person name="Acer S.C."/>
            <person name="Aftuck L."/>
            <person name="Alexander A."/>
            <person name="An P."/>
            <person name="Anderson E."/>
            <person name="Anderson S."/>
            <person name="Arachi H."/>
            <person name="Azer M."/>
            <person name="Bachantsang P."/>
            <person name="Barry A."/>
            <person name="Bayul T."/>
            <person name="Berlin A."/>
            <person name="Bessette D."/>
            <person name="Bloom T."/>
            <person name="Blye J."/>
            <person name="Boguslavskiy L."/>
            <person name="Bonnet C."/>
            <person name="Boukhgalter B."/>
            <person name="Bourzgui I."/>
            <person name="Brown A."/>
            <person name="Cahill P."/>
            <person name="Channer S."/>
            <person name="Cheshatsang Y."/>
            <person name="Chuda L."/>
            <person name="Citroen M."/>
            <person name="Collymore A."/>
            <person name="Cooke P."/>
            <person name="Costello M."/>
            <person name="D'Aco K."/>
            <person name="Daza R."/>
            <person name="De Haan G."/>
            <person name="DeGray S."/>
            <person name="DeMaso C."/>
            <person name="Dhargay N."/>
            <person name="Dooley K."/>
            <person name="Dooley E."/>
            <person name="Doricent M."/>
            <person name="Dorje P."/>
            <person name="Dorjee K."/>
            <person name="Dupes A."/>
            <person name="Elong R."/>
            <person name="Falk J."/>
            <person name="Farina A."/>
            <person name="Faro S."/>
            <person name="Ferguson D."/>
            <person name="Fisher S."/>
            <person name="Foley C.D."/>
            <person name="Franke A."/>
            <person name="Friedrich D."/>
            <person name="Gadbois L."/>
            <person name="Gearin G."/>
            <person name="Gearin C.R."/>
            <person name="Giannoukos G."/>
            <person name="Goode T."/>
            <person name="Graham J."/>
            <person name="Grandbois E."/>
            <person name="Grewal S."/>
            <person name="Gyaltsen K."/>
            <person name="Hafez N."/>
            <person name="Hagos B."/>
            <person name="Hall J."/>
            <person name="Henson C."/>
            <person name="Hollinger A."/>
            <person name="Honan T."/>
            <person name="Huard M.D."/>
            <person name="Hughes L."/>
            <person name="Hurhula B."/>
            <person name="Husby M.E."/>
            <person name="Kamat A."/>
            <person name="Kanga B."/>
            <person name="Kashin S."/>
            <person name="Khazanovich D."/>
            <person name="Kisner P."/>
            <person name="Lance K."/>
            <person name="Lara M."/>
            <person name="Lee W."/>
            <person name="Lennon N."/>
            <person name="Letendre F."/>
            <person name="LeVine R."/>
            <person name="Lipovsky A."/>
            <person name="Liu X."/>
            <person name="Liu J."/>
            <person name="Liu S."/>
            <person name="Lokyitsang T."/>
            <person name="Lokyitsang Y."/>
            <person name="Lubonja R."/>
            <person name="Lui A."/>
            <person name="MacDonald P."/>
            <person name="Magnisalis V."/>
            <person name="Maru K."/>
            <person name="Matthews C."/>
            <person name="McCusker W."/>
            <person name="McDonough S."/>
            <person name="Mehta T."/>
            <person name="Meldrim J."/>
            <person name="Meneus L."/>
            <person name="Mihai O."/>
            <person name="Mihalev A."/>
            <person name="Mihova T."/>
            <person name="Mittelman R."/>
            <person name="Mlenga V."/>
            <person name="Montmayeur A."/>
            <person name="Mulrain L."/>
            <person name="Navidi A."/>
            <person name="Naylor J."/>
            <person name="Negash T."/>
            <person name="Nguyen T."/>
            <person name="Nguyen N."/>
            <person name="Nicol R."/>
            <person name="Norbu C."/>
            <person name="Norbu N."/>
            <person name="Novod N."/>
            <person name="O'Neill B."/>
            <person name="Osman S."/>
            <person name="Markiewicz E."/>
            <person name="Oyono O.L."/>
            <person name="Patti C."/>
            <person name="Phunkhang P."/>
            <person name="Pierre F."/>
            <person name="Priest M."/>
            <person name="Raghuraman S."/>
            <person name="Rege F."/>
            <person name="Reyes R."/>
            <person name="Rise C."/>
            <person name="Rogov P."/>
            <person name="Ross K."/>
            <person name="Ryan E."/>
            <person name="Settipalli S."/>
            <person name="Shea T."/>
            <person name="Sherpa N."/>
            <person name="Shi L."/>
            <person name="Shih D."/>
            <person name="Sparrow T."/>
            <person name="Spaulding J."/>
            <person name="Stalker J."/>
            <person name="Stange-Thomann N."/>
            <person name="Stavropoulos S."/>
            <person name="Stone C."/>
            <person name="Strader C."/>
            <person name="Tesfaye S."/>
            <person name="Thomson T."/>
            <person name="Thoulutsang Y."/>
            <person name="Thoulutsang D."/>
            <person name="Topham K."/>
            <person name="Topping I."/>
            <person name="Tsamla T."/>
            <person name="Vassiliev H."/>
            <person name="Vo A."/>
            <person name="Wangchuk T."/>
            <person name="Wangdi T."/>
            <person name="Weiand M."/>
            <person name="Wilkinson J."/>
            <person name="Wilson A."/>
            <person name="Yadav S."/>
            <person name="Young G."/>
            <person name="Yu Q."/>
            <person name="Zembek L."/>
            <person name="Zhong D."/>
            <person name="Zimmer A."/>
            <person name="Zwirko Z."/>
            <person name="Jaffe D.B."/>
            <person name="Alvarez P."/>
            <person name="Brockman W."/>
            <person name="Butler J."/>
            <person name="Chin C."/>
            <person name="Gnerre S."/>
            <person name="Grabherr M."/>
            <person name="Kleber M."/>
            <person name="Mauceli E."/>
            <person name="MacCallum I."/>
        </authorList>
    </citation>
    <scope>NUCLEOTIDE SEQUENCE [LARGE SCALE GENOMIC DNA]</scope>
    <source>
        <strain evidence="3">white501</strain>
    </source>
</reference>
<evidence type="ECO:0000313" key="2">
    <source>
        <dbReference type="EMBL" id="EDX15949.1"/>
    </source>
</evidence>
<dbReference type="STRING" id="7240.B4NUX6"/>